<keyword evidence="6" id="KW-1133">Transmembrane helix</keyword>
<accession>A0A1C0AMT2</accession>
<dbReference type="GO" id="GO:0015920">
    <property type="term" value="P:lipopolysaccharide transport"/>
    <property type="evidence" value="ECO:0007669"/>
    <property type="project" value="TreeGrafter"/>
</dbReference>
<protein>
    <recommendedName>
        <fullName evidence="8">ABC-2 type transporter transmembrane domain-containing protein</fullName>
    </recommendedName>
</protein>
<keyword evidence="7" id="KW-0472">Membrane</keyword>
<keyword evidence="4" id="KW-1003">Cell membrane</keyword>
<sequence length="294" mass="32921">MPEGETLSESRSRTDASVQRRVYKPHKASIPNLRDYFSELWHRRDFALELAHTNLRATNTNTVLGQLWLVVNPLLLAGVYFLLVVVLSGGSASHTFPDIAAGLFLFFYVTGAMQACVNAVTNAGSLVLNMSFPKMLLIFSNVYVGLRRFLPTLLVYLVIHIAWGLPWSWNMLWMLVAIVLSTLLGLGLGALVATWQVYFRDTSQFLPYFIRIWLYASPVLYSAEMFLEGPIGRHVGQWIQLNPVFGVLGIWHDALAGHTPAVSYLVGGTIWAVLAAVVGTLYFISREREFAVRL</sequence>
<feature type="domain" description="ABC-2 type transporter transmembrane" evidence="8">
    <location>
        <begin position="57"/>
        <end position="226"/>
    </location>
</feature>
<dbReference type="Proteomes" id="UP000093501">
    <property type="component" value="Unassembled WGS sequence"/>
</dbReference>
<comment type="similarity">
    <text evidence="2">Belongs to the ABC-2 integral membrane protein family.</text>
</comment>
<keyword evidence="10" id="KW-1185">Reference proteome</keyword>
<dbReference type="GO" id="GO:0005886">
    <property type="term" value="C:plasma membrane"/>
    <property type="evidence" value="ECO:0007669"/>
    <property type="project" value="UniProtKB-SubCell"/>
</dbReference>
<evidence type="ECO:0000256" key="3">
    <source>
        <dbReference type="ARBA" id="ARBA00022448"/>
    </source>
</evidence>
<proteinExistence type="inferred from homology"/>
<keyword evidence="3" id="KW-0813">Transport</keyword>
<evidence type="ECO:0000313" key="10">
    <source>
        <dbReference type="Proteomes" id="UP000093501"/>
    </source>
</evidence>
<dbReference type="EMBL" id="MBQD01000021">
    <property type="protein sequence ID" value="OCL34013.1"/>
    <property type="molecule type" value="Genomic_DNA"/>
</dbReference>
<evidence type="ECO:0000256" key="2">
    <source>
        <dbReference type="ARBA" id="ARBA00007783"/>
    </source>
</evidence>
<comment type="caution">
    <text evidence="9">The sequence shown here is derived from an EMBL/GenBank/DDBJ whole genome shotgun (WGS) entry which is preliminary data.</text>
</comment>
<gene>
    <name evidence="9" type="ORF">BCR15_04900</name>
</gene>
<dbReference type="Pfam" id="PF01061">
    <property type="entry name" value="ABC2_membrane"/>
    <property type="match status" value="1"/>
</dbReference>
<evidence type="ECO:0000313" key="9">
    <source>
        <dbReference type="EMBL" id="OCL34013.1"/>
    </source>
</evidence>
<dbReference type="PANTHER" id="PTHR30413">
    <property type="entry name" value="INNER MEMBRANE TRANSPORT PERMEASE"/>
    <property type="match status" value="1"/>
</dbReference>
<comment type="subcellular location">
    <subcellularLocation>
        <location evidence="1">Cell inner membrane</location>
        <topology evidence="1">Multi-pass membrane protein</topology>
    </subcellularLocation>
</comment>
<name>A0A1C0AMT2_9ACTN</name>
<evidence type="ECO:0000256" key="4">
    <source>
        <dbReference type="ARBA" id="ARBA00022475"/>
    </source>
</evidence>
<dbReference type="AlphaFoldDB" id="A0A1C0AMT2"/>
<dbReference type="GO" id="GO:0140359">
    <property type="term" value="F:ABC-type transporter activity"/>
    <property type="evidence" value="ECO:0007669"/>
    <property type="project" value="InterPro"/>
</dbReference>
<evidence type="ECO:0000256" key="7">
    <source>
        <dbReference type="ARBA" id="ARBA00023136"/>
    </source>
</evidence>
<dbReference type="PANTHER" id="PTHR30413:SF8">
    <property type="entry name" value="TRANSPORT PERMEASE PROTEIN"/>
    <property type="match status" value="1"/>
</dbReference>
<keyword evidence="5" id="KW-0812">Transmembrane</keyword>
<reference evidence="10" key="1">
    <citation type="submission" date="2016-07" db="EMBL/GenBank/DDBJ databases">
        <authorList>
            <person name="Florea S."/>
            <person name="Webb J.S."/>
            <person name="Jaromczyk J."/>
            <person name="Schardl C.L."/>
        </authorList>
    </citation>
    <scope>NUCLEOTIDE SEQUENCE [LARGE SCALE GENOMIC DNA]</scope>
    <source>
        <strain evidence="10">IPBSL-7</strain>
    </source>
</reference>
<organism evidence="9 10">
    <name type="scientific">Tessaracoccus lapidicaptus</name>
    <dbReference type="NCBI Taxonomy" id="1427523"/>
    <lineage>
        <taxon>Bacteria</taxon>
        <taxon>Bacillati</taxon>
        <taxon>Actinomycetota</taxon>
        <taxon>Actinomycetes</taxon>
        <taxon>Propionibacteriales</taxon>
        <taxon>Propionibacteriaceae</taxon>
        <taxon>Tessaracoccus</taxon>
    </lineage>
</organism>
<evidence type="ECO:0000256" key="1">
    <source>
        <dbReference type="ARBA" id="ARBA00004429"/>
    </source>
</evidence>
<dbReference type="InterPro" id="IPR013525">
    <property type="entry name" value="ABC2_TM"/>
</dbReference>
<evidence type="ECO:0000259" key="8">
    <source>
        <dbReference type="Pfam" id="PF01061"/>
    </source>
</evidence>
<evidence type="ECO:0000256" key="5">
    <source>
        <dbReference type="ARBA" id="ARBA00022692"/>
    </source>
</evidence>
<evidence type="ECO:0000256" key="6">
    <source>
        <dbReference type="ARBA" id="ARBA00022989"/>
    </source>
</evidence>